<organism evidence="1 2">
    <name type="scientific">Calditerrivibrio nitroreducens</name>
    <dbReference type="NCBI Taxonomy" id="477976"/>
    <lineage>
        <taxon>Bacteria</taxon>
        <taxon>Pseudomonadati</taxon>
        <taxon>Deferribacterota</taxon>
        <taxon>Deferribacteres</taxon>
        <taxon>Deferribacterales</taxon>
        <taxon>Calditerrivibrionaceae</taxon>
    </lineage>
</organism>
<evidence type="ECO:0000313" key="2">
    <source>
        <dbReference type="Proteomes" id="UP000242881"/>
    </source>
</evidence>
<comment type="caution">
    <text evidence="1">The sequence shown here is derived from an EMBL/GenBank/DDBJ whole genome shotgun (WGS) entry which is preliminary data.</text>
</comment>
<gene>
    <name evidence="1" type="ORF">C0187_01480</name>
</gene>
<reference evidence="1 2" key="1">
    <citation type="submission" date="2018-01" db="EMBL/GenBank/DDBJ databases">
        <title>Metagenomic assembled genomes from two thermal pools in the Uzon Caldera, Kamchatka, Russia.</title>
        <authorList>
            <person name="Wilkins L."/>
            <person name="Ettinger C."/>
        </authorList>
    </citation>
    <scope>NUCLEOTIDE SEQUENCE [LARGE SCALE GENOMIC DNA]</scope>
    <source>
        <strain evidence="1">ZAV-05</strain>
    </source>
</reference>
<dbReference type="SUPFAM" id="SSF53335">
    <property type="entry name" value="S-adenosyl-L-methionine-dependent methyltransferases"/>
    <property type="match status" value="1"/>
</dbReference>
<dbReference type="Proteomes" id="UP000242881">
    <property type="component" value="Unassembled WGS sequence"/>
</dbReference>
<dbReference type="InterPro" id="IPR029063">
    <property type="entry name" value="SAM-dependent_MTases_sf"/>
</dbReference>
<name>A0A2J6WQ66_9BACT</name>
<evidence type="ECO:0000313" key="1">
    <source>
        <dbReference type="EMBL" id="PMP72505.1"/>
    </source>
</evidence>
<protein>
    <recommendedName>
        <fullName evidence="3">Methyltransferase type 11 domain-containing protein</fullName>
    </recommendedName>
</protein>
<dbReference type="AlphaFoldDB" id="A0A2J6WQ66"/>
<evidence type="ECO:0008006" key="3">
    <source>
        <dbReference type="Google" id="ProtNLM"/>
    </source>
</evidence>
<accession>A0A2J6WQ66</accession>
<proteinExistence type="predicted"/>
<sequence length="228" mass="26669">MTEIKLFEQSSLMFQKLIDGLAFPKNPDTVVFDASFSDFIVPEYLFNYYGYRKIFTISDRNYSDNESILSVPFRGDFLKTIMGHKVDLFISIGSYFGISPVFDAVHAINRVLVAGGKFVITLYPDIFDEQGRDILNGLSLISEIPVKEKFLRWGTTFKNALKNIFMKVDEEDVLTKMEVSHIIYLFNMDTYRRFLFQDEDERERFFKPISHLNIDYNISWKVVKGFKC</sequence>
<dbReference type="EMBL" id="PNIN01000021">
    <property type="protein sequence ID" value="PMP72505.1"/>
    <property type="molecule type" value="Genomic_DNA"/>
</dbReference>